<accession>A0ABP3GHF8</accession>
<dbReference type="PANTHER" id="PTHR39209">
    <property type="match status" value="1"/>
</dbReference>
<protein>
    <submittedName>
        <fullName evidence="2">B3/4 domain-containing protein</fullName>
    </submittedName>
</protein>
<gene>
    <name evidence="2" type="ORF">GCM10008967_39290</name>
</gene>
<dbReference type="SMART" id="SM00873">
    <property type="entry name" value="B3_4"/>
    <property type="match status" value="1"/>
</dbReference>
<evidence type="ECO:0000259" key="1">
    <source>
        <dbReference type="SMART" id="SM00873"/>
    </source>
</evidence>
<dbReference type="PANTHER" id="PTHR39209:SF2">
    <property type="entry name" value="CYTOPLASMIC PROTEIN"/>
    <property type="match status" value="1"/>
</dbReference>
<dbReference type="Proteomes" id="UP001500782">
    <property type="component" value="Unassembled WGS sequence"/>
</dbReference>
<dbReference type="RefSeq" id="WP_343803101.1">
    <property type="nucleotide sequence ID" value="NZ_BAAADJ010000063.1"/>
</dbReference>
<dbReference type="EMBL" id="BAAADJ010000063">
    <property type="protein sequence ID" value="GAA0344992.1"/>
    <property type="molecule type" value="Genomic_DNA"/>
</dbReference>
<dbReference type="SUPFAM" id="SSF56037">
    <property type="entry name" value="PheT/TilS domain"/>
    <property type="match status" value="1"/>
</dbReference>
<dbReference type="InterPro" id="IPR020825">
    <property type="entry name" value="Phe-tRNA_synthase-like_B3/B4"/>
</dbReference>
<name>A0ABP3GHF8_9BACI</name>
<organism evidence="2 3">
    <name type="scientific">Bacillus carboniphilus</name>
    <dbReference type="NCBI Taxonomy" id="86663"/>
    <lineage>
        <taxon>Bacteria</taxon>
        <taxon>Bacillati</taxon>
        <taxon>Bacillota</taxon>
        <taxon>Bacilli</taxon>
        <taxon>Bacillales</taxon>
        <taxon>Bacillaceae</taxon>
        <taxon>Bacillus</taxon>
    </lineage>
</organism>
<reference evidence="3" key="1">
    <citation type="journal article" date="2019" name="Int. J. Syst. Evol. Microbiol.">
        <title>The Global Catalogue of Microorganisms (GCM) 10K type strain sequencing project: providing services to taxonomists for standard genome sequencing and annotation.</title>
        <authorList>
            <consortium name="The Broad Institute Genomics Platform"/>
            <consortium name="The Broad Institute Genome Sequencing Center for Infectious Disease"/>
            <person name="Wu L."/>
            <person name="Ma J."/>
        </authorList>
    </citation>
    <scope>NUCLEOTIDE SEQUENCE [LARGE SCALE GENOMIC DNA]</scope>
    <source>
        <strain evidence="3">JCM 9731</strain>
    </source>
</reference>
<evidence type="ECO:0000313" key="3">
    <source>
        <dbReference type="Proteomes" id="UP001500782"/>
    </source>
</evidence>
<dbReference type="InterPro" id="IPR005146">
    <property type="entry name" value="B3/B4_tRNA-bd"/>
</dbReference>
<evidence type="ECO:0000313" key="2">
    <source>
        <dbReference type="EMBL" id="GAA0344992.1"/>
    </source>
</evidence>
<sequence>MKVSLSTDLTNQIKDFKVGILFYKDIVVSDSPQMLKGRLQLFQESLFFDLQETPVAEQKSVLEWKKIFKTFGKDPNRYRPSSEALIRRVAKQQYLSTIHSAVDLNNFFSLQYQIPIGLYDADHIQGDVTIRVGQADEVFEGLNGRENQAENLIVSCDDVGPFGSPFVDSKRTSVTTDTKNAMHVVYLSPSLSEDEAPKLVESLGNMFHQLHGGDFQYSVLTAGHLTHTFT</sequence>
<dbReference type="Gene3D" id="3.50.40.10">
    <property type="entry name" value="Phenylalanyl-trna Synthetase, Chain B, domain 3"/>
    <property type="match status" value="1"/>
</dbReference>
<keyword evidence="3" id="KW-1185">Reference proteome</keyword>
<comment type="caution">
    <text evidence="2">The sequence shown here is derived from an EMBL/GenBank/DDBJ whole genome shotgun (WGS) entry which is preliminary data.</text>
</comment>
<dbReference type="Pfam" id="PF03483">
    <property type="entry name" value="B3_4"/>
    <property type="match status" value="1"/>
</dbReference>
<proteinExistence type="predicted"/>
<feature type="domain" description="B3/B4 tRNA-binding" evidence="1">
    <location>
        <begin position="62"/>
        <end position="212"/>
    </location>
</feature>